<dbReference type="AlphaFoldDB" id="A0A199VRI3"/>
<name>A0A199VRI3_ANACO</name>
<protein>
    <submittedName>
        <fullName evidence="2">Uncharacterized protein</fullName>
    </submittedName>
</protein>
<evidence type="ECO:0000313" key="3">
    <source>
        <dbReference type="Proteomes" id="UP000092600"/>
    </source>
</evidence>
<reference evidence="2 3" key="1">
    <citation type="journal article" date="2016" name="DNA Res.">
        <title>The draft genome of MD-2 pineapple using hybrid error correction of long reads.</title>
        <authorList>
            <person name="Redwan R.M."/>
            <person name="Saidin A."/>
            <person name="Kumar S.V."/>
        </authorList>
    </citation>
    <scope>NUCLEOTIDE SEQUENCE [LARGE SCALE GENOMIC DNA]</scope>
    <source>
        <strain evidence="3">cv. MD2</strain>
        <tissue evidence="2">Leaf</tissue>
    </source>
</reference>
<comment type="caution">
    <text evidence="2">The sequence shown here is derived from an EMBL/GenBank/DDBJ whole genome shotgun (WGS) entry which is preliminary data.</text>
</comment>
<dbReference type="Proteomes" id="UP000092600">
    <property type="component" value="Unassembled WGS sequence"/>
</dbReference>
<accession>A0A199VRI3</accession>
<evidence type="ECO:0000313" key="2">
    <source>
        <dbReference type="EMBL" id="OAY79679.1"/>
    </source>
</evidence>
<dbReference type="STRING" id="4615.A0A199VRI3"/>
<dbReference type="PANTHER" id="PTHR33237">
    <property type="entry name" value="F2P16.13 PROTEIN-RELATED"/>
    <property type="match status" value="1"/>
</dbReference>
<dbReference type="EMBL" id="LSRQ01001032">
    <property type="protein sequence ID" value="OAY79679.1"/>
    <property type="molecule type" value="Genomic_DNA"/>
</dbReference>
<sequence>MSTLVLTCTRHVSRASRKLGLVLTGRKPPSVPSLLRLRPRRRRKKQLTTPPAAEERNRIIGAMAEDYEDEDEDEDGVWRRTILLGERCQPLDFSGAIHYDSRGRRLPDPAPRRTGSPPSSFAYRSAVFSAETAAVEKVADTAAGH</sequence>
<evidence type="ECO:0000256" key="1">
    <source>
        <dbReference type="SAM" id="MobiDB-lite"/>
    </source>
</evidence>
<gene>
    <name evidence="2" type="ORF">ACMD2_10824</name>
</gene>
<dbReference type="PANTHER" id="PTHR33237:SF46">
    <property type="entry name" value="OS01G0606100 PROTEIN"/>
    <property type="match status" value="1"/>
</dbReference>
<proteinExistence type="predicted"/>
<feature type="region of interest" description="Disordered" evidence="1">
    <location>
        <begin position="99"/>
        <end position="120"/>
    </location>
</feature>
<organism evidence="2 3">
    <name type="scientific">Ananas comosus</name>
    <name type="common">Pineapple</name>
    <name type="synonym">Ananas ananas</name>
    <dbReference type="NCBI Taxonomy" id="4615"/>
    <lineage>
        <taxon>Eukaryota</taxon>
        <taxon>Viridiplantae</taxon>
        <taxon>Streptophyta</taxon>
        <taxon>Embryophyta</taxon>
        <taxon>Tracheophyta</taxon>
        <taxon>Spermatophyta</taxon>
        <taxon>Magnoliopsida</taxon>
        <taxon>Liliopsida</taxon>
        <taxon>Poales</taxon>
        <taxon>Bromeliaceae</taxon>
        <taxon>Bromelioideae</taxon>
        <taxon>Ananas</taxon>
    </lineage>
</organism>
<feature type="compositionally biased region" description="Basic and acidic residues" evidence="1">
    <location>
        <begin position="99"/>
        <end position="111"/>
    </location>
</feature>